<feature type="binding site" evidence="15">
    <location>
        <position position="464"/>
    </location>
    <ligand>
        <name>Mg(2+)</name>
        <dbReference type="ChEBI" id="CHEBI:18420"/>
        <note>shared with alpha subunit</note>
    </ligand>
</feature>
<dbReference type="GO" id="GO:0000287">
    <property type="term" value="F:magnesium ion binding"/>
    <property type="evidence" value="ECO:0007669"/>
    <property type="project" value="UniProtKB-UniRule"/>
</dbReference>
<dbReference type="SUPFAM" id="SSF55681">
    <property type="entry name" value="Class II aaRS and biotin synthetases"/>
    <property type="match status" value="1"/>
</dbReference>
<keyword evidence="12 15" id="KW-0648">Protein biosynthesis</keyword>
<dbReference type="InterPro" id="IPR004532">
    <property type="entry name" value="Phe-tRNA-ligase_IIc_bsu_bact"/>
</dbReference>
<evidence type="ECO:0000313" key="22">
    <source>
        <dbReference type="Proteomes" id="UP000255169"/>
    </source>
</evidence>
<evidence type="ECO:0000256" key="15">
    <source>
        <dbReference type="HAMAP-Rule" id="MF_00283"/>
    </source>
</evidence>
<dbReference type="InterPro" id="IPR020825">
    <property type="entry name" value="Phe-tRNA_synthase-like_B3/B4"/>
</dbReference>
<feature type="domain" description="B5" evidence="19">
    <location>
        <begin position="401"/>
        <end position="476"/>
    </location>
</feature>
<keyword evidence="7 15" id="KW-0479">Metal-binding</keyword>
<keyword evidence="6 15" id="KW-0436">Ligase</keyword>
<dbReference type="Pfam" id="PF03483">
    <property type="entry name" value="B3_4"/>
    <property type="match status" value="1"/>
</dbReference>
<dbReference type="GO" id="GO:0009328">
    <property type="term" value="C:phenylalanine-tRNA ligase complex"/>
    <property type="evidence" value="ECO:0007669"/>
    <property type="project" value="TreeGrafter"/>
</dbReference>
<comment type="catalytic activity">
    <reaction evidence="14 15">
        <text>tRNA(Phe) + L-phenylalanine + ATP = L-phenylalanyl-tRNA(Phe) + AMP + diphosphate + H(+)</text>
        <dbReference type="Rhea" id="RHEA:19413"/>
        <dbReference type="Rhea" id="RHEA-COMP:9668"/>
        <dbReference type="Rhea" id="RHEA-COMP:9699"/>
        <dbReference type="ChEBI" id="CHEBI:15378"/>
        <dbReference type="ChEBI" id="CHEBI:30616"/>
        <dbReference type="ChEBI" id="CHEBI:33019"/>
        <dbReference type="ChEBI" id="CHEBI:58095"/>
        <dbReference type="ChEBI" id="CHEBI:78442"/>
        <dbReference type="ChEBI" id="CHEBI:78531"/>
        <dbReference type="ChEBI" id="CHEBI:456215"/>
        <dbReference type="EC" id="6.1.1.20"/>
    </reaction>
</comment>
<evidence type="ECO:0000256" key="13">
    <source>
        <dbReference type="ARBA" id="ARBA00023146"/>
    </source>
</evidence>
<dbReference type="NCBIfam" id="TIGR00472">
    <property type="entry name" value="pheT_bact"/>
    <property type="match status" value="1"/>
</dbReference>
<dbReference type="GO" id="GO:0000049">
    <property type="term" value="F:tRNA binding"/>
    <property type="evidence" value="ECO:0007669"/>
    <property type="project" value="UniProtKB-UniRule"/>
</dbReference>
<evidence type="ECO:0000259" key="18">
    <source>
        <dbReference type="PROSITE" id="PS51447"/>
    </source>
</evidence>
<keyword evidence="5 16" id="KW-0820">tRNA-binding</keyword>
<name>A0A085U804_YERRU</name>
<comment type="cofactor">
    <cofactor evidence="15">
        <name>Mg(2+)</name>
        <dbReference type="ChEBI" id="CHEBI:18420"/>
    </cofactor>
    <text evidence="15">Binds 2 magnesium ions per tetramer.</text>
</comment>
<dbReference type="NCBIfam" id="NF045760">
    <property type="entry name" value="YtpR"/>
    <property type="match status" value="1"/>
</dbReference>
<dbReference type="eggNOG" id="COG0072">
    <property type="taxonomic scope" value="Bacteria"/>
</dbReference>
<evidence type="ECO:0000259" key="17">
    <source>
        <dbReference type="PROSITE" id="PS50886"/>
    </source>
</evidence>
<dbReference type="Gene3D" id="3.30.70.380">
    <property type="entry name" value="Ferrodoxin-fold anticodon-binding domain"/>
    <property type="match status" value="1"/>
</dbReference>
<dbReference type="SMART" id="SM00896">
    <property type="entry name" value="FDX-ACB"/>
    <property type="match status" value="1"/>
</dbReference>
<evidence type="ECO:0000256" key="7">
    <source>
        <dbReference type="ARBA" id="ARBA00022723"/>
    </source>
</evidence>
<dbReference type="FunFam" id="2.40.50.140:FF:000045">
    <property type="entry name" value="Phenylalanine--tRNA ligase beta subunit"/>
    <property type="match status" value="1"/>
</dbReference>
<dbReference type="SUPFAM" id="SSF46955">
    <property type="entry name" value="Putative DNA-binding domain"/>
    <property type="match status" value="1"/>
</dbReference>
<evidence type="ECO:0000256" key="2">
    <source>
        <dbReference type="ARBA" id="ARBA00008653"/>
    </source>
</evidence>
<feature type="domain" description="FDX-ACB" evidence="18">
    <location>
        <begin position="701"/>
        <end position="794"/>
    </location>
</feature>
<dbReference type="PROSITE" id="PS51483">
    <property type="entry name" value="B5"/>
    <property type="match status" value="1"/>
</dbReference>
<dbReference type="STRING" id="29486.UGYR_02525"/>
<dbReference type="CDD" id="cd02796">
    <property type="entry name" value="tRNA_bind_bactPheRS"/>
    <property type="match status" value="1"/>
</dbReference>
<keyword evidence="13 15" id="KW-0030">Aminoacyl-tRNA synthetase</keyword>
<evidence type="ECO:0000256" key="8">
    <source>
        <dbReference type="ARBA" id="ARBA00022741"/>
    </source>
</evidence>
<dbReference type="InterPro" id="IPR045060">
    <property type="entry name" value="Phe-tRNA-ligase_IIc_bsu"/>
</dbReference>
<evidence type="ECO:0000256" key="12">
    <source>
        <dbReference type="ARBA" id="ARBA00022917"/>
    </source>
</evidence>
<dbReference type="CDD" id="cd00769">
    <property type="entry name" value="PheRS_beta_core"/>
    <property type="match status" value="1"/>
</dbReference>
<reference evidence="21 22" key="2">
    <citation type="submission" date="2018-06" db="EMBL/GenBank/DDBJ databases">
        <authorList>
            <consortium name="Pathogen Informatics"/>
            <person name="Doyle S."/>
        </authorList>
    </citation>
    <scope>NUCLEOTIDE SEQUENCE [LARGE SCALE GENOMIC DNA]</scope>
    <source>
        <strain evidence="21 22">NCTC10476</strain>
    </source>
</reference>
<evidence type="ECO:0000256" key="16">
    <source>
        <dbReference type="PROSITE-ProRule" id="PRU00209"/>
    </source>
</evidence>
<evidence type="ECO:0000256" key="5">
    <source>
        <dbReference type="ARBA" id="ARBA00022555"/>
    </source>
</evidence>
<proteinExistence type="inferred from homology"/>
<dbReference type="PATRIC" id="fig|29486.44.peg.1605"/>
<dbReference type="InterPro" id="IPR002547">
    <property type="entry name" value="tRNA-bd_dom"/>
</dbReference>
<dbReference type="Proteomes" id="UP000255169">
    <property type="component" value="Unassembled WGS sequence"/>
</dbReference>
<keyword evidence="9 15" id="KW-0067">ATP-binding</keyword>
<dbReference type="PANTHER" id="PTHR10947:SF0">
    <property type="entry name" value="PHENYLALANINE--TRNA LIGASE BETA SUBUNIT"/>
    <property type="match status" value="1"/>
</dbReference>
<dbReference type="PROSITE" id="PS51447">
    <property type="entry name" value="FDX_ACB"/>
    <property type="match status" value="1"/>
</dbReference>
<dbReference type="EC" id="6.1.1.20" evidence="15"/>
<keyword evidence="22" id="KW-1185">Reference proteome</keyword>
<evidence type="ECO:0000256" key="6">
    <source>
        <dbReference type="ARBA" id="ARBA00022598"/>
    </source>
</evidence>
<feature type="binding site" evidence="15">
    <location>
        <position position="454"/>
    </location>
    <ligand>
        <name>Mg(2+)</name>
        <dbReference type="ChEBI" id="CHEBI:18420"/>
        <note>shared with alpha subunit</note>
    </ligand>
</feature>
<dbReference type="GeneID" id="66879642"/>
<dbReference type="FunFam" id="3.30.70.380:FF:000001">
    <property type="entry name" value="Phenylalanine--tRNA ligase beta subunit"/>
    <property type="match status" value="1"/>
</dbReference>
<feature type="binding site" evidence="15">
    <location>
        <position position="463"/>
    </location>
    <ligand>
        <name>Mg(2+)</name>
        <dbReference type="ChEBI" id="CHEBI:18420"/>
        <note>shared with alpha subunit</note>
    </ligand>
</feature>
<comment type="subunit">
    <text evidence="3 15">Tetramer of two alpha and two beta subunits.</text>
</comment>
<reference evidence="20" key="1">
    <citation type="journal article" date="2015" name="Genome Announc.">
        <title>Complete Genome Sequence of Yersinia ruckeri Strain CSF007-82, Etiologic Agent of Red Mouth Disease in Salmonid Fish.</title>
        <authorList>
            <person name="Nelson M.C."/>
            <person name="LaPatra S.E."/>
            <person name="Welch T.J."/>
            <person name="Graf J."/>
        </authorList>
    </citation>
    <scope>NUCLEOTIDE SEQUENCE</scope>
    <source>
        <strain evidence="20">CSF007-82</strain>
    </source>
</reference>
<keyword evidence="8 15" id="KW-0547">Nucleotide-binding</keyword>
<keyword evidence="10 15" id="KW-0460">Magnesium</keyword>
<dbReference type="InterPro" id="IPR005146">
    <property type="entry name" value="B3/B4_tRNA-bd"/>
</dbReference>
<dbReference type="SMART" id="SM00873">
    <property type="entry name" value="B3_4"/>
    <property type="match status" value="1"/>
</dbReference>
<keyword evidence="4 15" id="KW-0963">Cytoplasm</keyword>
<comment type="subcellular location">
    <subcellularLocation>
        <location evidence="1 15">Cytoplasm</location>
    </subcellularLocation>
</comment>
<gene>
    <name evidence="15 21" type="primary">pheT</name>
    <name evidence="20" type="ORF">CSF007_9815</name>
    <name evidence="21" type="ORF">NCTC10476_00191</name>
</gene>
<dbReference type="Gene3D" id="3.30.56.10">
    <property type="match status" value="2"/>
</dbReference>
<dbReference type="EMBL" id="LN681231">
    <property type="protein sequence ID" value="CEK27713.1"/>
    <property type="molecule type" value="Genomic_DNA"/>
</dbReference>
<dbReference type="RefSeq" id="WP_004717734.1">
    <property type="nucleotide sequence ID" value="NZ_CABIHT010000069.1"/>
</dbReference>
<evidence type="ECO:0000256" key="3">
    <source>
        <dbReference type="ARBA" id="ARBA00011209"/>
    </source>
</evidence>
<dbReference type="InterPro" id="IPR005147">
    <property type="entry name" value="tRNA_synthase_B5-dom"/>
</dbReference>
<dbReference type="Gene3D" id="3.30.930.10">
    <property type="entry name" value="Bira Bifunctional Protein, Domain 2"/>
    <property type="match status" value="1"/>
</dbReference>
<dbReference type="SMART" id="SM00874">
    <property type="entry name" value="B5"/>
    <property type="match status" value="1"/>
</dbReference>
<dbReference type="SUPFAM" id="SSF56037">
    <property type="entry name" value="PheT/TilS domain"/>
    <property type="match status" value="1"/>
</dbReference>
<feature type="binding site" evidence="15">
    <location>
        <position position="460"/>
    </location>
    <ligand>
        <name>Mg(2+)</name>
        <dbReference type="ChEBI" id="CHEBI:18420"/>
        <note>shared with alpha subunit</note>
    </ligand>
</feature>
<evidence type="ECO:0000256" key="10">
    <source>
        <dbReference type="ARBA" id="ARBA00022842"/>
    </source>
</evidence>
<dbReference type="InterPro" id="IPR012340">
    <property type="entry name" value="NA-bd_OB-fold"/>
</dbReference>
<dbReference type="Pfam" id="PF03147">
    <property type="entry name" value="FDX-ACB"/>
    <property type="match status" value="1"/>
</dbReference>
<evidence type="ECO:0000259" key="19">
    <source>
        <dbReference type="PROSITE" id="PS51483"/>
    </source>
</evidence>
<dbReference type="InterPro" id="IPR009061">
    <property type="entry name" value="DNA-bd_dom_put_sf"/>
</dbReference>
<dbReference type="HAMAP" id="MF_00283">
    <property type="entry name" value="Phe_tRNA_synth_beta1"/>
    <property type="match status" value="1"/>
</dbReference>
<dbReference type="GO" id="GO:0006432">
    <property type="term" value="P:phenylalanyl-tRNA aminoacylation"/>
    <property type="evidence" value="ECO:0007669"/>
    <property type="project" value="UniProtKB-UniRule"/>
</dbReference>
<evidence type="ECO:0000256" key="14">
    <source>
        <dbReference type="ARBA" id="ARBA00049255"/>
    </source>
</evidence>
<organism evidence="20">
    <name type="scientific">Yersinia ruckeri</name>
    <dbReference type="NCBI Taxonomy" id="29486"/>
    <lineage>
        <taxon>Bacteria</taxon>
        <taxon>Pseudomonadati</taxon>
        <taxon>Pseudomonadota</taxon>
        <taxon>Gammaproteobacteria</taxon>
        <taxon>Enterobacterales</taxon>
        <taxon>Yersiniaceae</taxon>
        <taxon>Yersinia</taxon>
    </lineage>
</organism>
<dbReference type="SUPFAM" id="SSF50249">
    <property type="entry name" value="Nucleic acid-binding proteins"/>
    <property type="match status" value="1"/>
</dbReference>
<dbReference type="GO" id="GO:0004826">
    <property type="term" value="F:phenylalanine-tRNA ligase activity"/>
    <property type="evidence" value="ECO:0007669"/>
    <property type="project" value="UniProtKB-UniRule"/>
</dbReference>
<dbReference type="Pfam" id="PF01588">
    <property type="entry name" value="tRNA_bind"/>
    <property type="match status" value="1"/>
</dbReference>
<evidence type="ECO:0000313" key="20">
    <source>
        <dbReference type="EMBL" id="CEK27713.1"/>
    </source>
</evidence>
<sequence>MKFSELWLREWVNPAISSDELAHQITMAGLEVDGVEAVAGEFNGVVVGEVVECGQHPNADKLRVTKVNVGGERLLDIVCGAPNCRQGLKVAVATVGAVLPGDFKIKAAKLRGEPSEGMLCSFSELGISDDHDGIIELPLDAPIGTDLRDYLQFNDKTIEISVTPNRADCLGIIGVARDVAVVNQLVLTEPDISPVAATINDTFPIRVDAAQACPRYLGRIVKGINVKAATPLWMREKLRRCGIRSIDPVVDVTNYVLLELGQPMHAFDVDRIDGEIIVRMAAEAEELTLLDGTKAKLSADTLVIADKQKALAMAGIFGGEHSGVNEETQNVLLECAFFNPLSITGRARRQGLHTDASHRYERGVDPALQHKAIERATRLLLDICGGEAGPVIDVTSAADLPKRATMTLRREKLDRLIGHHVPAEQVSDILRRLGCQVTEQGDNWLAVAPSWRFDMEIEEDLVEEVARIYGYNNIPDVPVKADLVMTKHREADLSLKRVKTLLVDRGYQEAITYSFVDPKIQALLHPDQDPLVLPSPISVDMSAMRLSLLTGLLTAVVYNQNRQQSRLRLFESGLRFVPDSKAELGIRQDVMLAGVIAGHRYEEHWDLARQPVDFYDLKGDLEAILELTGKLSDVQFRAESHSALHPGQSAAIYLAGEHIGFIGVVHPELERKLDLNGRTVVFELQWNKVADRAVPQASEISRFPANRRDIAVVVAENVPAEDILAECKKVGANQVVGVNLFDVYRGKGVIEGYKSLAISLVLQDTARTLEEEEIAATVAKCVEALKQRFQASLRD</sequence>
<dbReference type="Pfam" id="PF03484">
    <property type="entry name" value="B5"/>
    <property type="match status" value="1"/>
</dbReference>
<protein>
    <recommendedName>
        <fullName evidence="15">Phenylalanine--tRNA ligase beta subunit</fullName>
        <ecNumber evidence="15">6.1.1.20</ecNumber>
    </recommendedName>
    <alternativeName>
        <fullName evidence="15">Phenylalanyl-tRNA synthetase beta subunit</fullName>
        <shortName evidence="15">PheRS</shortName>
    </alternativeName>
</protein>
<feature type="domain" description="TRNA-binding" evidence="17">
    <location>
        <begin position="39"/>
        <end position="148"/>
    </location>
</feature>
<keyword evidence="11 16" id="KW-0694">RNA-binding</keyword>
<evidence type="ECO:0000256" key="11">
    <source>
        <dbReference type="ARBA" id="ARBA00022884"/>
    </source>
</evidence>
<dbReference type="Gene3D" id="3.50.40.10">
    <property type="entry name" value="Phenylalanyl-trna Synthetase, Chain B, domain 3"/>
    <property type="match status" value="1"/>
</dbReference>
<evidence type="ECO:0000256" key="1">
    <source>
        <dbReference type="ARBA" id="ARBA00004496"/>
    </source>
</evidence>
<dbReference type="Pfam" id="PF17759">
    <property type="entry name" value="tRNA_synthFbeta"/>
    <property type="match status" value="1"/>
</dbReference>
<comment type="similarity">
    <text evidence="2 15">Belongs to the phenylalanyl-tRNA synthetase beta subunit family. Type 1 subfamily.</text>
</comment>
<dbReference type="AlphaFoldDB" id="A0A085U804"/>
<dbReference type="EMBL" id="UHJG01000001">
    <property type="protein sequence ID" value="SUP98738.1"/>
    <property type="molecule type" value="Genomic_DNA"/>
</dbReference>
<dbReference type="PROSITE" id="PS50886">
    <property type="entry name" value="TRBD"/>
    <property type="match status" value="1"/>
</dbReference>
<dbReference type="FunFam" id="3.50.40.10:FF:000001">
    <property type="entry name" value="Phenylalanine--tRNA ligase beta subunit"/>
    <property type="match status" value="1"/>
</dbReference>
<dbReference type="InterPro" id="IPR041616">
    <property type="entry name" value="PheRS_beta_core"/>
</dbReference>
<accession>A0A085U804</accession>
<dbReference type="SUPFAM" id="SSF54991">
    <property type="entry name" value="Anticodon-binding domain of PheRS"/>
    <property type="match status" value="1"/>
</dbReference>
<dbReference type="InterPro" id="IPR033714">
    <property type="entry name" value="tRNA_bind_bactPheRS"/>
</dbReference>
<dbReference type="OrthoDB" id="9805455at2"/>
<dbReference type="FunFam" id="3.30.56.10:FF:000002">
    <property type="entry name" value="Phenylalanine--tRNA ligase beta subunit"/>
    <property type="match status" value="1"/>
</dbReference>
<evidence type="ECO:0000256" key="9">
    <source>
        <dbReference type="ARBA" id="ARBA00022840"/>
    </source>
</evidence>
<dbReference type="PANTHER" id="PTHR10947">
    <property type="entry name" value="PHENYLALANYL-TRNA SYNTHETASE BETA CHAIN AND LEUCINE-RICH REPEAT-CONTAINING PROTEIN 47"/>
    <property type="match status" value="1"/>
</dbReference>
<dbReference type="GO" id="GO:0005524">
    <property type="term" value="F:ATP binding"/>
    <property type="evidence" value="ECO:0007669"/>
    <property type="project" value="UniProtKB-UniRule"/>
</dbReference>
<evidence type="ECO:0000313" key="21">
    <source>
        <dbReference type="EMBL" id="SUP98738.1"/>
    </source>
</evidence>
<dbReference type="InterPro" id="IPR036690">
    <property type="entry name" value="Fdx_antiC-bd_sf"/>
</dbReference>
<dbReference type="InterPro" id="IPR005121">
    <property type="entry name" value="Fdx_antiC-bd"/>
</dbReference>
<dbReference type="FunFam" id="3.30.930.10:FF:000022">
    <property type="entry name" value="Phenylalanine--tRNA ligase beta subunit"/>
    <property type="match status" value="1"/>
</dbReference>
<evidence type="ECO:0000256" key="4">
    <source>
        <dbReference type="ARBA" id="ARBA00022490"/>
    </source>
</evidence>
<dbReference type="Gene3D" id="2.40.50.140">
    <property type="entry name" value="Nucleic acid-binding proteins"/>
    <property type="match status" value="1"/>
</dbReference>
<dbReference type="InterPro" id="IPR045864">
    <property type="entry name" value="aa-tRNA-synth_II/BPL/LPL"/>
</dbReference>